<sequence length="402" mass="44932">MGAAVAIIYDKAKHYLRNPYFQPNQQPDARNPYFLKHMAAIDAASGYDRMKELKEFDESKIGVKGLSDSGITSIPRFFVHPPETLSDLKSSSTCASIPIIDLSAVNSAAHRQKIVEQVKEAATTWGFFQVINHGIPVPALEETISAIKAFHEQPHEVKSKYYKRDEGQGVMYASNNDLYRANAAAWHDSLQAWMAPTPPKVEDIPEVCRNEVVAWDKSATEVAETVMELLSQGLGMEAGKFKELMFSDARAFVGHCYPYCPQPDLTVGITSHTDPGVVTILLQNHVPGLQVKHGDEWVNVNPVLGGLIINVGDFLQIISNGEYKSVQHRVLANSYNEARISIVMFFNVGKLNENDYYGPLPELLSPEKPAVYRNFTMQEYLENFYCKGLDSKSMIEKITIQN</sequence>
<dbReference type="Gene3D" id="2.60.120.330">
    <property type="entry name" value="B-lactam Antibiotic, Isopenicillin N Synthase, Chain"/>
    <property type="match status" value="1"/>
</dbReference>
<dbReference type="InterPro" id="IPR044861">
    <property type="entry name" value="IPNS-like_FE2OG_OXY"/>
</dbReference>
<dbReference type="OrthoDB" id="288590at2759"/>
<dbReference type="AlphaFoldDB" id="A0A5N6RK88"/>
<protein>
    <recommendedName>
        <fullName evidence="7">Fe2OG dioxygenase domain-containing protein</fullName>
    </recommendedName>
</protein>
<dbReference type="PANTHER" id="PTHR10209">
    <property type="entry name" value="OXIDOREDUCTASE, 2OG-FE II OXYGENASE FAMILY PROTEIN"/>
    <property type="match status" value="1"/>
</dbReference>
<evidence type="ECO:0000256" key="6">
    <source>
        <dbReference type="RuleBase" id="RU003682"/>
    </source>
</evidence>
<evidence type="ECO:0000256" key="3">
    <source>
        <dbReference type="ARBA" id="ARBA00022723"/>
    </source>
</evidence>
<dbReference type="Pfam" id="PF14226">
    <property type="entry name" value="DIOX_N"/>
    <property type="match status" value="1"/>
</dbReference>
<evidence type="ECO:0000256" key="2">
    <source>
        <dbReference type="ARBA" id="ARBA00008056"/>
    </source>
</evidence>
<feature type="domain" description="Fe2OG dioxygenase" evidence="7">
    <location>
        <begin position="245"/>
        <end position="348"/>
    </location>
</feature>
<dbReference type="Pfam" id="PF03171">
    <property type="entry name" value="2OG-FeII_Oxy"/>
    <property type="match status" value="1"/>
</dbReference>
<name>A0A5N6RK88_9ROSI</name>
<gene>
    <name evidence="8" type="ORF">FH972_016633</name>
</gene>
<evidence type="ECO:0000259" key="7">
    <source>
        <dbReference type="PROSITE" id="PS51471"/>
    </source>
</evidence>
<dbReference type="SUPFAM" id="SSF51197">
    <property type="entry name" value="Clavaminate synthase-like"/>
    <property type="match status" value="1"/>
</dbReference>
<dbReference type="PROSITE" id="PS51471">
    <property type="entry name" value="FE2OG_OXY"/>
    <property type="match status" value="1"/>
</dbReference>
<comment type="similarity">
    <text evidence="2 6">Belongs to the iron/ascorbate-dependent oxidoreductase family.</text>
</comment>
<dbReference type="InterPro" id="IPR026992">
    <property type="entry name" value="DIOX_N"/>
</dbReference>
<dbReference type="InterPro" id="IPR027443">
    <property type="entry name" value="IPNS-like_sf"/>
</dbReference>
<organism evidence="8 9">
    <name type="scientific">Carpinus fangiana</name>
    <dbReference type="NCBI Taxonomy" id="176857"/>
    <lineage>
        <taxon>Eukaryota</taxon>
        <taxon>Viridiplantae</taxon>
        <taxon>Streptophyta</taxon>
        <taxon>Embryophyta</taxon>
        <taxon>Tracheophyta</taxon>
        <taxon>Spermatophyta</taxon>
        <taxon>Magnoliopsida</taxon>
        <taxon>eudicotyledons</taxon>
        <taxon>Gunneridae</taxon>
        <taxon>Pentapetalae</taxon>
        <taxon>rosids</taxon>
        <taxon>fabids</taxon>
        <taxon>Fagales</taxon>
        <taxon>Betulaceae</taxon>
        <taxon>Carpinus</taxon>
    </lineage>
</organism>
<evidence type="ECO:0000313" key="9">
    <source>
        <dbReference type="Proteomes" id="UP000327013"/>
    </source>
</evidence>
<dbReference type="GO" id="GO:0046872">
    <property type="term" value="F:metal ion binding"/>
    <property type="evidence" value="ECO:0007669"/>
    <property type="project" value="UniProtKB-KW"/>
</dbReference>
<keyword evidence="3 6" id="KW-0479">Metal-binding</keyword>
<dbReference type="FunFam" id="2.60.120.330:FF:000005">
    <property type="entry name" value="1-aminocyclopropane-1-carboxylate oxidase homolog 1"/>
    <property type="match status" value="1"/>
</dbReference>
<keyword evidence="5 6" id="KW-0408">Iron</keyword>
<evidence type="ECO:0000256" key="5">
    <source>
        <dbReference type="ARBA" id="ARBA00023004"/>
    </source>
</evidence>
<reference evidence="8 9" key="1">
    <citation type="submission" date="2019-06" db="EMBL/GenBank/DDBJ databases">
        <title>A chromosomal-level reference genome of Carpinus fangiana (Coryloideae, Betulaceae).</title>
        <authorList>
            <person name="Yang X."/>
            <person name="Wang Z."/>
            <person name="Zhang L."/>
            <person name="Hao G."/>
            <person name="Liu J."/>
            <person name="Yang Y."/>
        </authorList>
    </citation>
    <scope>NUCLEOTIDE SEQUENCE [LARGE SCALE GENOMIC DNA]</scope>
    <source>
        <strain evidence="8">Cfa_2016G</strain>
        <tissue evidence="8">Leaf</tissue>
    </source>
</reference>
<dbReference type="EMBL" id="CM017327">
    <property type="protein sequence ID" value="KAE8098580.1"/>
    <property type="molecule type" value="Genomic_DNA"/>
</dbReference>
<dbReference type="GO" id="GO:0051213">
    <property type="term" value="F:dioxygenase activity"/>
    <property type="evidence" value="ECO:0007669"/>
    <property type="project" value="UniProtKB-ARBA"/>
</dbReference>
<proteinExistence type="inferred from homology"/>
<evidence type="ECO:0000313" key="8">
    <source>
        <dbReference type="EMBL" id="KAE8098580.1"/>
    </source>
</evidence>
<keyword evidence="9" id="KW-1185">Reference proteome</keyword>
<dbReference type="PANTHER" id="PTHR10209:SF546">
    <property type="entry name" value="1-AMINOCYCLOPROPANE-1-CARBOXYLATE OXIDASE HOMOLOG 4-LIKE"/>
    <property type="match status" value="1"/>
</dbReference>
<comment type="cofactor">
    <cofactor evidence="1">
        <name>Fe cation</name>
        <dbReference type="ChEBI" id="CHEBI:24875"/>
    </cofactor>
</comment>
<dbReference type="Proteomes" id="UP000327013">
    <property type="component" value="Chromosome 7"/>
</dbReference>
<evidence type="ECO:0000256" key="4">
    <source>
        <dbReference type="ARBA" id="ARBA00023002"/>
    </source>
</evidence>
<keyword evidence="4 6" id="KW-0560">Oxidoreductase</keyword>
<dbReference type="InterPro" id="IPR005123">
    <property type="entry name" value="Oxoglu/Fe-dep_dioxygenase_dom"/>
</dbReference>
<evidence type="ECO:0000256" key="1">
    <source>
        <dbReference type="ARBA" id="ARBA00001962"/>
    </source>
</evidence>
<accession>A0A5N6RK88</accession>